<reference evidence="2 3" key="1">
    <citation type="submission" date="2019-12" db="EMBL/GenBank/DDBJ databases">
        <authorList>
            <person name="Alioto T."/>
            <person name="Alioto T."/>
            <person name="Gomez Garrido J."/>
        </authorList>
    </citation>
    <scope>NUCLEOTIDE SEQUENCE [LARGE SCALE GENOMIC DNA]</scope>
</reference>
<proteinExistence type="predicted"/>
<keyword evidence="3" id="KW-1185">Reference proteome</keyword>
<dbReference type="Proteomes" id="UP000594638">
    <property type="component" value="Unassembled WGS sequence"/>
</dbReference>
<dbReference type="Pfam" id="PF03087">
    <property type="entry name" value="BPS1"/>
    <property type="match status" value="1"/>
</dbReference>
<evidence type="ECO:0000313" key="3">
    <source>
        <dbReference type="Proteomes" id="UP000594638"/>
    </source>
</evidence>
<feature type="region of interest" description="Disordered" evidence="1">
    <location>
        <begin position="1"/>
        <end position="20"/>
    </location>
</feature>
<dbReference type="PANTHER" id="PTHR33070">
    <property type="entry name" value="OS06G0725500 PROTEIN"/>
    <property type="match status" value="1"/>
</dbReference>
<evidence type="ECO:0000313" key="2">
    <source>
        <dbReference type="EMBL" id="CAA2964933.1"/>
    </source>
</evidence>
<dbReference type="Gramene" id="OE9A001665T1">
    <property type="protein sequence ID" value="OE9A001665C1"/>
    <property type="gene ID" value="OE9A001665"/>
</dbReference>
<dbReference type="GO" id="GO:0048364">
    <property type="term" value="P:root development"/>
    <property type="evidence" value="ECO:0007669"/>
    <property type="project" value="InterPro"/>
</dbReference>
<dbReference type="GO" id="GO:0048367">
    <property type="term" value="P:shoot system development"/>
    <property type="evidence" value="ECO:0007669"/>
    <property type="project" value="InterPro"/>
</dbReference>
<dbReference type="PANTHER" id="PTHR33070:SF49">
    <property type="entry name" value="OS06G0725500 PROTEIN"/>
    <property type="match status" value="1"/>
</dbReference>
<accession>A0A8S0QE23</accession>
<dbReference type="AlphaFoldDB" id="A0A8S0QE23"/>
<dbReference type="InterPro" id="IPR004320">
    <property type="entry name" value="BPS1_pln"/>
</dbReference>
<evidence type="ECO:0000256" key="1">
    <source>
        <dbReference type="SAM" id="MobiDB-lite"/>
    </source>
</evidence>
<protein>
    <recommendedName>
        <fullName evidence="4">DUF241 domain protein</fullName>
    </recommendedName>
</protein>
<dbReference type="EMBL" id="CACTIH010001832">
    <property type="protein sequence ID" value="CAA2964933.1"/>
    <property type="molecule type" value="Genomic_DNA"/>
</dbReference>
<dbReference type="OrthoDB" id="695739at2759"/>
<comment type="caution">
    <text evidence="2">The sequence shown here is derived from an EMBL/GenBank/DDBJ whole genome shotgun (WGS) entry which is preliminary data.</text>
</comment>
<name>A0A8S0QE23_OLEEU</name>
<organism evidence="2 3">
    <name type="scientific">Olea europaea subsp. europaea</name>
    <dbReference type="NCBI Taxonomy" id="158383"/>
    <lineage>
        <taxon>Eukaryota</taxon>
        <taxon>Viridiplantae</taxon>
        <taxon>Streptophyta</taxon>
        <taxon>Embryophyta</taxon>
        <taxon>Tracheophyta</taxon>
        <taxon>Spermatophyta</taxon>
        <taxon>Magnoliopsida</taxon>
        <taxon>eudicotyledons</taxon>
        <taxon>Gunneridae</taxon>
        <taxon>Pentapetalae</taxon>
        <taxon>asterids</taxon>
        <taxon>lamiids</taxon>
        <taxon>Lamiales</taxon>
        <taxon>Oleaceae</taxon>
        <taxon>Oleeae</taxon>
        <taxon>Olea</taxon>
    </lineage>
</organism>
<gene>
    <name evidence="2" type="ORF">OLEA9_A001665</name>
</gene>
<sequence>MVVSGFRRSLSFPNQSNKPRKTLHVRSTSLPCRSSSHPVISQLKDEISELKSRNSSEATCVSVCEGLKRLKIVHESLDDFLQLPQTKESLSCNSDLIEKFLEDFLRFVDVYGIFQTLFLTLKQEYLAVQMAVKRKDETKIAMHVKNLSKIAKEIGKLESSVQSIGKNYLFSDNFDAEFAEIIRDVIEVTVSVSVSLFGGLSAALGSRKPPRMGLSWKKVKVRQGIQEFQQINLETLMGLRKKDDEEMKMVCKKMQELVEDCMVGIESCGERSFRSLINTRVSLLNFLTQ</sequence>
<evidence type="ECO:0008006" key="4">
    <source>
        <dbReference type="Google" id="ProtNLM"/>
    </source>
</evidence>